<reference evidence="1" key="1">
    <citation type="journal article" date="2014" name="Front. Microbiol.">
        <title>High frequency of phylogenetically diverse reductive dehalogenase-homologous genes in deep subseafloor sedimentary metagenomes.</title>
        <authorList>
            <person name="Kawai M."/>
            <person name="Futagami T."/>
            <person name="Toyoda A."/>
            <person name="Takaki Y."/>
            <person name="Nishi S."/>
            <person name="Hori S."/>
            <person name="Arai W."/>
            <person name="Tsubouchi T."/>
            <person name="Morono Y."/>
            <person name="Uchiyama I."/>
            <person name="Ito T."/>
            <person name="Fujiyama A."/>
            <person name="Inagaki F."/>
            <person name="Takami H."/>
        </authorList>
    </citation>
    <scope>NUCLEOTIDE SEQUENCE</scope>
    <source>
        <strain evidence="1">Expedition CK06-06</strain>
    </source>
</reference>
<evidence type="ECO:0000313" key="1">
    <source>
        <dbReference type="EMBL" id="GAF69035.1"/>
    </source>
</evidence>
<accession>X0SZ19</accession>
<gene>
    <name evidence="1" type="ORF">S01H1_14888</name>
</gene>
<protein>
    <recommendedName>
        <fullName evidence="2">SH3b domain-containing protein</fullName>
    </recommendedName>
</protein>
<name>X0SZ19_9ZZZZ</name>
<organism evidence="1">
    <name type="scientific">marine sediment metagenome</name>
    <dbReference type="NCBI Taxonomy" id="412755"/>
    <lineage>
        <taxon>unclassified sequences</taxon>
        <taxon>metagenomes</taxon>
        <taxon>ecological metagenomes</taxon>
    </lineage>
</organism>
<comment type="caution">
    <text evidence="1">The sequence shown here is derived from an EMBL/GenBank/DDBJ whole genome shotgun (WGS) entry which is preliminary data.</text>
</comment>
<dbReference type="AlphaFoldDB" id="X0SZ19"/>
<dbReference type="EMBL" id="BARS01007760">
    <property type="protein sequence ID" value="GAF69035.1"/>
    <property type="molecule type" value="Genomic_DNA"/>
</dbReference>
<proteinExistence type="predicted"/>
<sequence>GLVYNIRAYLSEGAVPVLLGQNHDSAWWTVEEPNFSATCWIADQFVTVQGNLDGVPVLTPEPTPTMEPSPTPEQKGMKVYLVALNTGGPFGCDDGLVYFYTGKKQTDNIEDDIESALNVLLKLRTEFVGDYYNPTHNAHLHVNYVEVNPATGRVVIYLDGSIPKPADVCEAQRVHDQVWETARQISGYRDVTIHVGNKLLGDLIAVGDR</sequence>
<feature type="non-terminal residue" evidence="1">
    <location>
        <position position="1"/>
    </location>
</feature>
<evidence type="ECO:0008006" key="2">
    <source>
        <dbReference type="Google" id="ProtNLM"/>
    </source>
</evidence>